<reference evidence="1" key="1">
    <citation type="submission" date="2016-10" db="EMBL/GenBank/DDBJ databases">
        <title>Sequence of Gallionella enrichment culture.</title>
        <authorList>
            <person name="Poehlein A."/>
            <person name="Muehling M."/>
            <person name="Daniel R."/>
        </authorList>
    </citation>
    <scope>NUCLEOTIDE SEQUENCE</scope>
</reference>
<accession>A0A1J5TU06</accession>
<protein>
    <submittedName>
        <fullName evidence="1">Dihem cytochrome c</fullName>
    </submittedName>
</protein>
<dbReference type="EMBL" id="MLJW01000005">
    <property type="protein sequence ID" value="OIR17252.1"/>
    <property type="molecule type" value="Genomic_DNA"/>
</dbReference>
<sequence>MIMQNKFKAALLAMALLTSSGAALAEEGFWQWMGSFSRQKEVQPVDNKTYLDECGSCHYAYPPGLLPSKSWAKLLDEKALSDHFGENATLDKATLKTIYDYAMDNAAEKSWYKRSRKIAVATEDETPIRITEVRYIKRKHHDIPEKMIKGNKDVKSLSYCNACHTKADKGIFDSDTVSIPNYPDYD</sequence>
<proteinExistence type="predicted"/>
<organism evidence="1">
    <name type="scientific">mine drainage metagenome</name>
    <dbReference type="NCBI Taxonomy" id="410659"/>
    <lineage>
        <taxon>unclassified sequences</taxon>
        <taxon>metagenomes</taxon>
        <taxon>ecological metagenomes</taxon>
    </lineage>
</organism>
<gene>
    <name evidence="1" type="ORF">GALL_22730</name>
</gene>
<dbReference type="AlphaFoldDB" id="A0A1J5TU06"/>
<name>A0A1J5TU06_9ZZZZ</name>
<dbReference type="Pfam" id="PF09626">
    <property type="entry name" value="DHC"/>
    <property type="match status" value="1"/>
</dbReference>
<comment type="caution">
    <text evidence="1">The sequence shown here is derived from an EMBL/GenBank/DDBJ whole genome shotgun (WGS) entry which is preliminary data.</text>
</comment>
<evidence type="ECO:0000313" key="1">
    <source>
        <dbReference type="EMBL" id="OIR17252.1"/>
    </source>
</evidence>
<dbReference type="InterPro" id="IPR018588">
    <property type="entry name" value="Dihaem_cytochrome-c"/>
</dbReference>